<gene>
    <name evidence="1" type="ORF">B9479_007467</name>
</gene>
<evidence type="ECO:0000313" key="1">
    <source>
        <dbReference type="EMBL" id="TYJ51928.1"/>
    </source>
</evidence>
<dbReference type="AlphaFoldDB" id="A0A5D3AMQ4"/>
<organism evidence="1 2">
    <name type="scientific">Cryptococcus floricola</name>
    <dbReference type="NCBI Taxonomy" id="2591691"/>
    <lineage>
        <taxon>Eukaryota</taxon>
        <taxon>Fungi</taxon>
        <taxon>Dikarya</taxon>
        <taxon>Basidiomycota</taxon>
        <taxon>Agaricomycotina</taxon>
        <taxon>Tremellomycetes</taxon>
        <taxon>Tremellales</taxon>
        <taxon>Cryptococcaceae</taxon>
        <taxon>Cryptococcus</taxon>
    </lineage>
</organism>
<reference evidence="1 2" key="1">
    <citation type="submission" date="2017-05" db="EMBL/GenBank/DDBJ databases">
        <title>The Genome Sequence of Tsuchiyaea wingfieldii DSM 27421.</title>
        <authorList>
            <person name="Cuomo C."/>
            <person name="Passer A."/>
            <person name="Billmyre B."/>
            <person name="Heitman J."/>
        </authorList>
    </citation>
    <scope>NUCLEOTIDE SEQUENCE [LARGE SCALE GENOMIC DNA]</scope>
    <source>
        <strain evidence="1 2">DSM 27421</strain>
    </source>
</reference>
<dbReference type="EMBL" id="NIDF01000171">
    <property type="protein sequence ID" value="TYJ51928.1"/>
    <property type="molecule type" value="Genomic_DNA"/>
</dbReference>
<dbReference type="Proteomes" id="UP000322245">
    <property type="component" value="Unassembled WGS sequence"/>
</dbReference>
<protein>
    <submittedName>
        <fullName evidence="1">Uncharacterized protein</fullName>
    </submittedName>
</protein>
<name>A0A5D3AMQ4_9TREE</name>
<accession>A0A5D3AMQ4</accession>
<sequence>MVALLTPRRAFRLLPPAILSFIALHFWYTGGSILPHNLQSSLFTNDNADSFPLVTLVMFYEGDKFPSMAPYFWQSIKRQEGKLEVLFVQRGGCSDLRHIPNVKQVCLSHKKFWAAHRDYFCARWKRGCSRSQRRLMLDDMITLDHLTTPQSVYPILRGWVFRKYMNPRTKWWGYCDSDIFVGDFSRTFPYDLALDDTFDVLMPTEPSDNGGGRLIFMRGHMTFFRNSETTEDRLLSFPHFTSFDTWDSMPVPGPSMGEAEYSHFVVGNTDINILSFDAMAPAPFVRSFSPAGILTHPDSLRPKNNNPPTLPLSTIRHLSSALSLTEPPPLSSFTDKAKSFSITVNQGYTPPDYKVWFNSSFCSWYFANAIPAEDNHAPAVVGKQKWKRYLTKIGGVWREILEPENEWDGSVGGVDGGERIRGSYTWLYAHWQEDKKTSHWRALPSHPPLPDILVSYFYEGLAAFDGDTGERIFWLPKKEESCAVDGCVDIGSPLPGSRPEMLAWRGARSDFVQWYAHSKQVRLGIETGTVGPEPTIPPKPKLSYTWLYAHWQEDKKTSHWRALPSHPPFPDILVSNFYDGLAAFDAETGERLFWLPSKEESCAVDGCVDIGER</sequence>
<keyword evidence="2" id="KW-1185">Reference proteome</keyword>
<evidence type="ECO:0000313" key="2">
    <source>
        <dbReference type="Proteomes" id="UP000322245"/>
    </source>
</evidence>
<comment type="caution">
    <text evidence="1">The sequence shown here is derived from an EMBL/GenBank/DDBJ whole genome shotgun (WGS) entry which is preliminary data.</text>
</comment>
<proteinExistence type="predicted"/>